<name>H1XSY0_CALAY</name>
<dbReference type="EMBL" id="CP018099">
    <property type="protein sequence ID" value="APF17286.1"/>
    <property type="molecule type" value="Genomic_DNA"/>
</dbReference>
<reference evidence="8 9" key="1">
    <citation type="submission" date="2011-09" db="EMBL/GenBank/DDBJ databases">
        <title>The permanent draft genome of Caldithrix abyssi DSM 13497.</title>
        <authorList>
            <consortium name="US DOE Joint Genome Institute (JGI-PGF)"/>
            <person name="Lucas S."/>
            <person name="Han J."/>
            <person name="Lapidus A."/>
            <person name="Bruce D."/>
            <person name="Goodwin L."/>
            <person name="Pitluck S."/>
            <person name="Peters L."/>
            <person name="Kyrpides N."/>
            <person name="Mavromatis K."/>
            <person name="Ivanova N."/>
            <person name="Mikhailova N."/>
            <person name="Chertkov O."/>
            <person name="Detter J.C."/>
            <person name="Tapia R."/>
            <person name="Han C."/>
            <person name="Land M."/>
            <person name="Hauser L."/>
            <person name="Markowitz V."/>
            <person name="Cheng J.-F."/>
            <person name="Hugenholtz P."/>
            <person name="Woyke T."/>
            <person name="Wu D."/>
            <person name="Spring S."/>
            <person name="Brambilla E."/>
            <person name="Klenk H.-P."/>
            <person name="Eisen J.A."/>
        </authorList>
    </citation>
    <scope>NUCLEOTIDE SEQUENCE [LARGE SCALE GENOMIC DNA]</scope>
    <source>
        <strain evidence="8 9">DSM 13497</strain>
    </source>
</reference>
<accession>H1XSY0</accession>
<dbReference type="SFLD" id="SFLDG01017">
    <property type="entry name" value="Polyprenyl_Transferase_Like"/>
    <property type="match status" value="1"/>
</dbReference>
<dbReference type="PaxDb" id="880073-Calab_1793"/>
<evidence type="ECO:0000256" key="5">
    <source>
        <dbReference type="ARBA" id="ARBA00022842"/>
    </source>
</evidence>
<dbReference type="GO" id="GO:0008299">
    <property type="term" value="P:isoprenoid biosynthetic process"/>
    <property type="evidence" value="ECO:0007669"/>
    <property type="project" value="InterPro"/>
</dbReference>
<dbReference type="KEGG" id="caby:Cabys_535"/>
<gene>
    <name evidence="7" type="ORF">Cabys_535</name>
    <name evidence="8" type="ORF">Calab_1793</name>
</gene>
<dbReference type="CDD" id="cd00685">
    <property type="entry name" value="Trans_IPPS_HT"/>
    <property type="match status" value="1"/>
</dbReference>
<evidence type="ECO:0000256" key="6">
    <source>
        <dbReference type="RuleBase" id="RU004466"/>
    </source>
</evidence>
<dbReference type="PANTHER" id="PTHR12001">
    <property type="entry name" value="GERANYLGERANYL PYROPHOSPHATE SYNTHASE"/>
    <property type="match status" value="1"/>
</dbReference>
<evidence type="ECO:0000313" key="7">
    <source>
        <dbReference type="EMBL" id="APF17286.1"/>
    </source>
</evidence>
<dbReference type="eggNOG" id="COG0142">
    <property type="taxonomic scope" value="Bacteria"/>
</dbReference>
<comment type="similarity">
    <text evidence="2 6">Belongs to the FPP/GGPP synthase family.</text>
</comment>
<dbReference type="PANTHER" id="PTHR12001:SF85">
    <property type="entry name" value="SHORT CHAIN ISOPRENYL DIPHOSPHATE SYNTHASE"/>
    <property type="match status" value="1"/>
</dbReference>
<dbReference type="InterPro" id="IPR000092">
    <property type="entry name" value="Polyprenyl_synt"/>
</dbReference>
<dbReference type="PROSITE" id="PS00444">
    <property type="entry name" value="POLYPRENYL_SYNTHASE_2"/>
    <property type="match status" value="1"/>
</dbReference>
<dbReference type="OrthoDB" id="9805316at2"/>
<keyword evidence="4" id="KW-0479">Metal-binding</keyword>
<protein>
    <submittedName>
        <fullName evidence="7">Geranylgeranyl diphosphate synthase, type I/geranylgeranyl diphosphate synthase, type II</fullName>
    </submittedName>
    <submittedName>
        <fullName evidence="8">Polyprenyl synthetase</fullName>
    </submittedName>
</protein>
<dbReference type="InterPro" id="IPR033749">
    <property type="entry name" value="Polyprenyl_synt_CS"/>
</dbReference>
<dbReference type="SFLD" id="SFLDS00005">
    <property type="entry name" value="Isoprenoid_Synthase_Type_I"/>
    <property type="match status" value="1"/>
</dbReference>
<dbReference type="Pfam" id="PF00348">
    <property type="entry name" value="polyprenyl_synt"/>
    <property type="match status" value="1"/>
</dbReference>
<evidence type="ECO:0000256" key="4">
    <source>
        <dbReference type="ARBA" id="ARBA00022723"/>
    </source>
</evidence>
<evidence type="ECO:0000313" key="10">
    <source>
        <dbReference type="Proteomes" id="UP000183868"/>
    </source>
</evidence>
<dbReference type="HOGENOM" id="CLU_014015_2_1_0"/>
<dbReference type="Proteomes" id="UP000004671">
    <property type="component" value="Chromosome"/>
</dbReference>
<dbReference type="Gene3D" id="1.10.600.10">
    <property type="entry name" value="Farnesyl Diphosphate Synthase"/>
    <property type="match status" value="1"/>
</dbReference>
<keyword evidence="5" id="KW-0460">Magnesium</keyword>
<dbReference type="PROSITE" id="PS00723">
    <property type="entry name" value="POLYPRENYL_SYNTHASE_1"/>
    <property type="match status" value="1"/>
</dbReference>
<evidence type="ECO:0000313" key="9">
    <source>
        <dbReference type="Proteomes" id="UP000004671"/>
    </source>
</evidence>
<keyword evidence="9" id="KW-1185">Reference proteome</keyword>
<dbReference type="InterPro" id="IPR008949">
    <property type="entry name" value="Isoprenoid_synthase_dom_sf"/>
</dbReference>
<evidence type="ECO:0000256" key="1">
    <source>
        <dbReference type="ARBA" id="ARBA00001946"/>
    </source>
</evidence>
<dbReference type="AlphaFoldDB" id="H1XSY0"/>
<evidence type="ECO:0000313" key="8">
    <source>
        <dbReference type="EMBL" id="EHO41409.1"/>
    </source>
</evidence>
<dbReference type="EMBL" id="CM001402">
    <property type="protein sequence ID" value="EHO41409.1"/>
    <property type="molecule type" value="Genomic_DNA"/>
</dbReference>
<comment type="cofactor">
    <cofactor evidence="1">
        <name>Mg(2+)</name>
        <dbReference type="ChEBI" id="CHEBI:18420"/>
    </cofactor>
</comment>
<keyword evidence="3 6" id="KW-0808">Transferase</keyword>
<evidence type="ECO:0000256" key="3">
    <source>
        <dbReference type="ARBA" id="ARBA00022679"/>
    </source>
</evidence>
<dbReference type="GO" id="GO:0046872">
    <property type="term" value="F:metal ion binding"/>
    <property type="evidence" value="ECO:0007669"/>
    <property type="project" value="UniProtKB-KW"/>
</dbReference>
<dbReference type="InParanoid" id="H1XSY0"/>
<sequence>MSQQAKIFFNDLKPLLDQFQERLVAIGQKHQVPLFYEPIQYVLTLPGKRIRPLLTILANQTCGGRLNSALYPALAVELLHNFTLVHDDIMDNDALRRGQPTVHKKWDVATAILAGDGLMGLAFKKLLEAPEGDLLTMMRRFTDVMLIICEGQGLDKMFETQSEVSEEQYLEMIRRKTAVLIELSCELGALSASAAAENIERFRQFGYNLGMAFQIQDDVLDIMADESKLGKTVGSDWQMHKQTVLSIRLRRELRQKVDDLTFEEFKRALNETGILNQVQNMYRDFFNRARQALKELPQNESNQKLQELTDLIQNRCW</sequence>
<dbReference type="Proteomes" id="UP000183868">
    <property type="component" value="Chromosome"/>
</dbReference>
<reference evidence="7 10" key="2">
    <citation type="submission" date="2016-11" db="EMBL/GenBank/DDBJ databases">
        <title>Genomic analysis of Caldithrix abyssi and proposal of a novel bacterial phylum Caldithrichaeota.</title>
        <authorList>
            <person name="Kublanov I."/>
            <person name="Sigalova O."/>
            <person name="Gavrilov S."/>
            <person name="Lebedinsky A."/>
            <person name="Ivanova N."/>
            <person name="Daum C."/>
            <person name="Reddy T."/>
            <person name="Klenk H.P."/>
            <person name="Goker M."/>
            <person name="Reva O."/>
            <person name="Miroshnichenko M."/>
            <person name="Kyprides N."/>
            <person name="Woyke T."/>
            <person name="Gelfand M."/>
        </authorList>
    </citation>
    <scope>NUCLEOTIDE SEQUENCE [LARGE SCALE GENOMIC DNA]</scope>
    <source>
        <strain evidence="7 10">LF13</strain>
    </source>
</reference>
<organism evidence="8 9">
    <name type="scientific">Caldithrix abyssi DSM 13497</name>
    <dbReference type="NCBI Taxonomy" id="880073"/>
    <lineage>
        <taxon>Bacteria</taxon>
        <taxon>Pseudomonadati</taxon>
        <taxon>Calditrichota</taxon>
        <taxon>Calditrichia</taxon>
        <taxon>Calditrichales</taxon>
        <taxon>Calditrichaceae</taxon>
        <taxon>Caldithrix</taxon>
    </lineage>
</organism>
<dbReference type="RefSeq" id="WP_006928535.1">
    <property type="nucleotide sequence ID" value="NZ_CM001402.1"/>
</dbReference>
<dbReference type="STRING" id="880073.Cabys_535"/>
<proteinExistence type="inferred from homology"/>
<dbReference type="GO" id="GO:0004659">
    <property type="term" value="F:prenyltransferase activity"/>
    <property type="evidence" value="ECO:0007669"/>
    <property type="project" value="InterPro"/>
</dbReference>
<dbReference type="SUPFAM" id="SSF48576">
    <property type="entry name" value="Terpenoid synthases"/>
    <property type="match status" value="1"/>
</dbReference>
<evidence type="ECO:0000256" key="2">
    <source>
        <dbReference type="ARBA" id="ARBA00006706"/>
    </source>
</evidence>